<evidence type="ECO:0000313" key="1">
    <source>
        <dbReference type="EMBL" id="MDP9839029.1"/>
    </source>
</evidence>
<dbReference type="RefSeq" id="WP_373458518.1">
    <property type="nucleotide sequence ID" value="NZ_JAUSRF010000013.1"/>
</dbReference>
<protein>
    <submittedName>
        <fullName evidence="1">Uncharacterized protein</fullName>
    </submittedName>
</protein>
<dbReference type="EMBL" id="JAUSRF010000013">
    <property type="protein sequence ID" value="MDP9839029.1"/>
    <property type="molecule type" value="Genomic_DNA"/>
</dbReference>
<reference evidence="1 2" key="1">
    <citation type="submission" date="2023-07" db="EMBL/GenBank/DDBJ databases">
        <title>Sorghum-associated microbial communities from plants grown in Nebraska, USA.</title>
        <authorList>
            <person name="Schachtman D."/>
        </authorList>
    </citation>
    <scope>NUCLEOTIDE SEQUENCE [LARGE SCALE GENOMIC DNA]</scope>
    <source>
        <strain evidence="1 2">DS1307</strain>
    </source>
</reference>
<proteinExistence type="predicted"/>
<evidence type="ECO:0000313" key="2">
    <source>
        <dbReference type="Proteomes" id="UP001241472"/>
    </source>
</evidence>
<gene>
    <name evidence="1" type="ORF">J2T09_003804</name>
</gene>
<dbReference type="Proteomes" id="UP001241472">
    <property type="component" value="Unassembled WGS sequence"/>
</dbReference>
<organism evidence="1 2">
    <name type="scientific">Neorhizobium huautlense</name>
    <dbReference type="NCBI Taxonomy" id="67774"/>
    <lineage>
        <taxon>Bacteria</taxon>
        <taxon>Pseudomonadati</taxon>
        <taxon>Pseudomonadota</taxon>
        <taxon>Alphaproteobacteria</taxon>
        <taxon>Hyphomicrobiales</taxon>
        <taxon>Rhizobiaceae</taxon>
        <taxon>Rhizobium/Agrobacterium group</taxon>
        <taxon>Neorhizobium</taxon>
    </lineage>
</organism>
<sequence>MVCPTGILVLSIPDTQIAENIQEPRLSDFFSYLFAIFVVTPLQAELSDRLPSPELMDAARSCVTTEGPRLLEMAEQNWGWAAANAIGVGFGMVDPVTLLSPANADCAKIIRALRAEETEEA</sequence>
<comment type="caution">
    <text evidence="1">The sequence shown here is derived from an EMBL/GenBank/DDBJ whole genome shotgun (WGS) entry which is preliminary data.</text>
</comment>
<accession>A0ABT9PYW5</accession>
<keyword evidence="2" id="KW-1185">Reference proteome</keyword>
<name>A0ABT9PYW5_9HYPH</name>